<feature type="compositionally biased region" description="Acidic residues" evidence="1">
    <location>
        <begin position="275"/>
        <end position="287"/>
    </location>
</feature>
<dbReference type="KEGG" id="ngr:NAEGRDRAFT_82336"/>
<feature type="region of interest" description="Disordered" evidence="1">
    <location>
        <begin position="216"/>
        <end position="334"/>
    </location>
</feature>
<feature type="compositionally biased region" description="Polar residues" evidence="1">
    <location>
        <begin position="243"/>
        <end position="256"/>
    </location>
</feature>
<accession>D2W4Y1</accession>
<dbReference type="GeneID" id="8860663"/>
<protein>
    <recommendedName>
        <fullName evidence="4">SPK domain-containing protein</fullName>
    </recommendedName>
</protein>
<dbReference type="Proteomes" id="UP000006671">
    <property type="component" value="Unassembled WGS sequence"/>
</dbReference>
<dbReference type="AlphaFoldDB" id="D2W4Y1"/>
<reference evidence="2 3" key="1">
    <citation type="journal article" date="2010" name="Cell">
        <title>The genome of Naegleria gruberi illuminates early eukaryotic versatility.</title>
        <authorList>
            <person name="Fritz-Laylin L.K."/>
            <person name="Prochnik S.E."/>
            <person name="Ginger M.L."/>
            <person name="Dacks J.B."/>
            <person name="Carpenter M.L."/>
            <person name="Field M.C."/>
            <person name="Kuo A."/>
            <person name="Paredez A."/>
            <person name="Chapman J."/>
            <person name="Pham J."/>
            <person name="Shu S."/>
            <person name="Neupane R."/>
            <person name="Cipriano M."/>
            <person name="Mancuso J."/>
            <person name="Tu H."/>
            <person name="Salamov A."/>
            <person name="Lindquist E."/>
            <person name="Shapiro H."/>
            <person name="Lucas S."/>
            <person name="Grigoriev I.V."/>
            <person name="Cande W.Z."/>
            <person name="Fulton C."/>
            <person name="Rokhsar D.S."/>
            <person name="Dawson S.C."/>
        </authorList>
    </citation>
    <scope>NUCLEOTIDE SEQUENCE [LARGE SCALE GENOMIC DNA]</scope>
    <source>
        <strain evidence="2 3">NEG-M</strain>
    </source>
</reference>
<dbReference type="RefSeq" id="XP_002668617.1">
    <property type="nucleotide sequence ID" value="XM_002668571.1"/>
</dbReference>
<sequence length="476" mass="54482">MAPKKTKKAKERAISIKWKVQKSNTKTSSSTDENSSILTNLKGSAYSAYQTYFAKEEAEKSSLVKEFVQIINYWCISRERDRKLVNFQSESLANLVQFLKTDTFYQEFKIDIKDFTLNLLATKDLATKNHRLEVDSVQEPKLNDFVNILEMDDTDVNYYIIPAIGKVVNEDPFQVSIEHHNHIHYEKKYSKKTPISVSKDMTSVIEAYEETEPNFSTMLPSNRISVNITPSKRKSKAKKPSCNEISDNNSEPTNKMSTRKNKSKTAAPKRKNQSDEDESSTDTDNDSEPSKKKQFKPSSSKQLVKTVKKTMSVHDSDSDESTTEDSENGTSDSTESVYFQVRHVNGKREYVIVPEHVDYIFDLIDKDKAFPEFINAIIQCEKVLTDLTKRFAHLFSGLAFNTTVNGITYSIPPDIIKMLIGNVTQKQCLELLAHHHFKKPIGELTTDQRTVCRKFFEARGWDKESVRKAINSLIKE</sequence>
<feature type="compositionally biased region" description="Polar residues" evidence="1">
    <location>
        <begin position="216"/>
        <end position="229"/>
    </location>
</feature>
<evidence type="ECO:0008006" key="4">
    <source>
        <dbReference type="Google" id="ProtNLM"/>
    </source>
</evidence>
<dbReference type="VEuPathDB" id="AmoebaDB:NAEGRDRAFT_82336"/>
<keyword evidence="3" id="KW-1185">Reference proteome</keyword>
<evidence type="ECO:0000256" key="1">
    <source>
        <dbReference type="SAM" id="MobiDB-lite"/>
    </source>
</evidence>
<feature type="compositionally biased region" description="Basic residues" evidence="1">
    <location>
        <begin position="257"/>
        <end position="271"/>
    </location>
</feature>
<evidence type="ECO:0000313" key="2">
    <source>
        <dbReference type="EMBL" id="EFC35873.1"/>
    </source>
</evidence>
<dbReference type="InParanoid" id="D2W4Y1"/>
<evidence type="ECO:0000313" key="3">
    <source>
        <dbReference type="Proteomes" id="UP000006671"/>
    </source>
</evidence>
<organism evidence="3">
    <name type="scientific">Naegleria gruberi</name>
    <name type="common">Amoeba</name>
    <dbReference type="NCBI Taxonomy" id="5762"/>
    <lineage>
        <taxon>Eukaryota</taxon>
        <taxon>Discoba</taxon>
        <taxon>Heterolobosea</taxon>
        <taxon>Tetramitia</taxon>
        <taxon>Eutetramitia</taxon>
        <taxon>Vahlkampfiidae</taxon>
        <taxon>Naegleria</taxon>
    </lineage>
</organism>
<feature type="compositionally biased region" description="Acidic residues" evidence="1">
    <location>
        <begin position="317"/>
        <end position="327"/>
    </location>
</feature>
<gene>
    <name evidence="2" type="ORF">NAEGRDRAFT_82336</name>
</gene>
<dbReference type="EMBL" id="GG738998">
    <property type="protein sequence ID" value="EFC35873.1"/>
    <property type="molecule type" value="Genomic_DNA"/>
</dbReference>
<name>D2W4Y1_NAEGR</name>
<proteinExistence type="predicted"/>